<sequence>MATARAAILESVAAKPRILNNNKDMIWSLVPLLLLCVFVAMVSGNCSVGLSGGSGDDKVPAYDIDSGLKADARSLAFPIRLPATPNDWKPNSGTTTALENTSVSNSGYITSNGVYIQLSQTDATEDSLVGSLAGDERLLGAGTREVGGSSWVVYAKPDGGRTVWVTDLGDVRIGLMSNKGKEEDFTTLATATLAASPLPGPGTGPQVLPTK</sequence>
<protein>
    <submittedName>
        <fullName evidence="2">Uncharacterized protein DUF4245</fullName>
    </submittedName>
</protein>
<keyword evidence="1" id="KW-0472">Membrane</keyword>
<evidence type="ECO:0000313" key="3">
    <source>
        <dbReference type="Proteomes" id="UP000247591"/>
    </source>
</evidence>
<evidence type="ECO:0000313" key="2">
    <source>
        <dbReference type="EMBL" id="PYE14576.1"/>
    </source>
</evidence>
<dbReference type="EMBL" id="QJSP01000012">
    <property type="protein sequence ID" value="PYE14576.1"/>
    <property type="molecule type" value="Genomic_DNA"/>
</dbReference>
<reference evidence="2 3" key="1">
    <citation type="submission" date="2018-06" db="EMBL/GenBank/DDBJ databases">
        <title>Genomic Encyclopedia of Type Strains, Phase IV (KMG-IV): sequencing the most valuable type-strain genomes for metagenomic binning, comparative biology and taxonomic classification.</title>
        <authorList>
            <person name="Goeker M."/>
        </authorList>
    </citation>
    <scope>NUCLEOTIDE SEQUENCE [LARGE SCALE GENOMIC DNA]</scope>
    <source>
        <strain evidence="2 3">DSM 45521</strain>
    </source>
</reference>
<evidence type="ECO:0000256" key="1">
    <source>
        <dbReference type="SAM" id="Phobius"/>
    </source>
</evidence>
<name>A0A318RI24_WILLI</name>
<accession>A0A318RI24</accession>
<gene>
    <name evidence="2" type="ORF">DFR67_11237</name>
</gene>
<proteinExistence type="predicted"/>
<keyword evidence="1" id="KW-1133">Transmembrane helix</keyword>
<organism evidence="2 3">
    <name type="scientific">Williamsia limnetica</name>
    <dbReference type="NCBI Taxonomy" id="882452"/>
    <lineage>
        <taxon>Bacteria</taxon>
        <taxon>Bacillati</taxon>
        <taxon>Actinomycetota</taxon>
        <taxon>Actinomycetes</taxon>
        <taxon>Mycobacteriales</taxon>
        <taxon>Nocardiaceae</taxon>
        <taxon>Williamsia</taxon>
    </lineage>
</organism>
<feature type="transmembrane region" description="Helical" evidence="1">
    <location>
        <begin position="25"/>
        <end position="44"/>
    </location>
</feature>
<dbReference type="Pfam" id="PF14030">
    <property type="entry name" value="DUF4245"/>
    <property type="match status" value="1"/>
</dbReference>
<comment type="caution">
    <text evidence="2">The sequence shown here is derived from an EMBL/GenBank/DDBJ whole genome shotgun (WGS) entry which is preliminary data.</text>
</comment>
<keyword evidence="3" id="KW-1185">Reference proteome</keyword>
<keyword evidence="1" id="KW-0812">Transmembrane</keyword>
<dbReference type="InterPro" id="IPR025339">
    <property type="entry name" value="DUF4245"/>
</dbReference>
<dbReference type="AlphaFoldDB" id="A0A318RI24"/>
<dbReference type="Proteomes" id="UP000247591">
    <property type="component" value="Unassembled WGS sequence"/>
</dbReference>